<proteinExistence type="inferred from homology"/>
<keyword evidence="3 4" id="KW-0012">Acyltransferase</keyword>
<name>A0ABV2CM90_9RHOO</name>
<feature type="domain" description="N-end rule aminoacyl transferase C-terminal" evidence="6">
    <location>
        <begin position="110"/>
        <end position="229"/>
    </location>
</feature>
<keyword evidence="2 4" id="KW-0808">Transferase</keyword>
<comment type="subcellular location">
    <subcellularLocation>
        <location evidence="4">Cytoplasm</location>
    </subcellularLocation>
</comment>
<reference evidence="7 8" key="1">
    <citation type="submission" date="2024-07" db="EMBL/GenBank/DDBJ databases">
        <title>Uliginosibacterium paludis KCTC:42655.</title>
        <authorList>
            <person name="Kim M.K."/>
        </authorList>
    </citation>
    <scope>NUCLEOTIDE SEQUENCE [LARGE SCALE GENOMIC DNA]</scope>
    <source>
        <strain evidence="7 8">KCTC 42655</strain>
    </source>
</reference>
<evidence type="ECO:0000256" key="3">
    <source>
        <dbReference type="ARBA" id="ARBA00023315"/>
    </source>
</evidence>
<evidence type="ECO:0000256" key="4">
    <source>
        <dbReference type="HAMAP-Rule" id="MF_00689"/>
    </source>
</evidence>
<comment type="catalytic activity">
    <reaction evidence="4">
        <text>N-terminal L-aspartyl-[protein] + L-leucyl-tRNA(Leu) = N-terminal L-leucyl-L-aspartyl-[protein] + tRNA(Leu) + H(+)</text>
        <dbReference type="Rhea" id="RHEA:50420"/>
        <dbReference type="Rhea" id="RHEA-COMP:9613"/>
        <dbReference type="Rhea" id="RHEA-COMP:9622"/>
        <dbReference type="Rhea" id="RHEA-COMP:12669"/>
        <dbReference type="Rhea" id="RHEA-COMP:12674"/>
        <dbReference type="ChEBI" id="CHEBI:15378"/>
        <dbReference type="ChEBI" id="CHEBI:64720"/>
        <dbReference type="ChEBI" id="CHEBI:78442"/>
        <dbReference type="ChEBI" id="CHEBI:78494"/>
        <dbReference type="ChEBI" id="CHEBI:133042"/>
        <dbReference type="EC" id="2.3.2.29"/>
    </reaction>
</comment>
<dbReference type="InterPro" id="IPR007471">
    <property type="entry name" value="N-end_Aminoacyl_Trfase_N"/>
</dbReference>
<organism evidence="7 8">
    <name type="scientific">Uliginosibacterium paludis</name>
    <dbReference type="NCBI Taxonomy" id="1615952"/>
    <lineage>
        <taxon>Bacteria</taxon>
        <taxon>Pseudomonadati</taxon>
        <taxon>Pseudomonadota</taxon>
        <taxon>Betaproteobacteria</taxon>
        <taxon>Rhodocyclales</taxon>
        <taxon>Zoogloeaceae</taxon>
        <taxon>Uliginosibacterium</taxon>
    </lineage>
</organism>
<keyword evidence="1 4" id="KW-0963">Cytoplasm</keyword>
<dbReference type="EMBL" id="JBEWLZ010000002">
    <property type="protein sequence ID" value="MET1489031.1"/>
    <property type="molecule type" value="Genomic_DNA"/>
</dbReference>
<dbReference type="GO" id="GO:0004057">
    <property type="term" value="F:arginyl-tRNA--protein transferase activity"/>
    <property type="evidence" value="ECO:0007669"/>
    <property type="project" value="UniProtKB-EC"/>
</dbReference>
<dbReference type="PANTHER" id="PTHR21367">
    <property type="entry name" value="ARGININE-TRNA-PROTEIN TRANSFERASE 1"/>
    <property type="match status" value="1"/>
</dbReference>
<dbReference type="Pfam" id="PF04376">
    <property type="entry name" value="ATE_N"/>
    <property type="match status" value="1"/>
</dbReference>
<dbReference type="Proteomes" id="UP001548590">
    <property type="component" value="Unassembled WGS sequence"/>
</dbReference>
<comment type="similarity">
    <text evidence="4">Belongs to the R-transferase family. Bpt subfamily.</text>
</comment>
<sequence length="248" mass="29143">MSRLHDLPYSLLQFYATAPYECSYIAGRQARSQVATPAHLIDTLLYSQLVRDGFRRSGIYTYRPWCDNCRACIPVRLPVQQFQPNRSQRRAWKRHKHLDAIECKLGFSEEHFDLYRRYQHSRHEGGGMDQDDREQYAHFLLDSQVDTRLVEFREQGTLRMVSLIDCLADGLSSVYTFYDPDIPGASLGTYGILWQIASCAMIGRPYLYLGYWIRDCNKMNYKQRFLPLEGRVEGQWRLLTEQDYIELG</sequence>
<dbReference type="NCBIfam" id="NF002346">
    <property type="entry name" value="PRK01305.2-3"/>
    <property type="match status" value="1"/>
</dbReference>
<dbReference type="InterPro" id="IPR007472">
    <property type="entry name" value="N-end_Aminoacyl_Trfase_C"/>
</dbReference>
<dbReference type="InterPro" id="IPR030700">
    <property type="entry name" value="N-end_Aminoacyl_Trfase"/>
</dbReference>
<dbReference type="Pfam" id="PF04377">
    <property type="entry name" value="ATE_C"/>
    <property type="match status" value="1"/>
</dbReference>
<evidence type="ECO:0000256" key="2">
    <source>
        <dbReference type="ARBA" id="ARBA00022679"/>
    </source>
</evidence>
<evidence type="ECO:0000259" key="6">
    <source>
        <dbReference type="Pfam" id="PF04377"/>
    </source>
</evidence>
<comment type="catalytic activity">
    <reaction evidence="4">
        <text>N-terminal L-glutamyl-[protein] + L-leucyl-tRNA(Leu) = N-terminal L-leucyl-L-glutamyl-[protein] + tRNA(Leu) + H(+)</text>
        <dbReference type="Rhea" id="RHEA:50412"/>
        <dbReference type="Rhea" id="RHEA-COMP:9613"/>
        <dbReference type="Rhea" id="RHEA-COMP:9622"/>
        <dbReference type="Rhea" id="RHEA-COMP:12664"/>
        <dbReference type="Rhea" id="RHEA-COMP:12668"/>
        <dbReference type="ChEBI" id="CHEBI:15378"/>
        <dbReference type="ChEBI" id="CHEBI:64721"/>
        <dbReference type="ChEBI" id="CHEBI:78442"/>
        <dbReference type="ChEBI" id="CHEBI:78494"/>
        <dbReference type="ChEBI" id="CHEBI:133041"/>
        <dbReference type="EC" id="2.3.2.29"/>
    </reaction>
</comment>
<dbReference type="PIRSF" id="PIRSF037208">
    <property type="entry name" value="ATE_pro_prd"/>
    <property type="match status" value="1"/>
</dbReference>
<comment type="function">
    <text evidence="4">Functions in the N-end rule pathway of protein degradation where it conjugates Leu from its aminoacyl-tRNA to the N-termini of proteins containing an N-terminal aspartate or glutamate.</text>
</comment>
<dbReference type="SUPFAM" id="SSF55729">
    <property type="entry name" value="Acyl-CoA N-acyltransferases (Nat)"/>
    <property type="match status" value="1"/>
</dbReference>
<keyword evidence="8" id="KW-1185">Reference proteome</keyword>
<dbReference type="NCBIfam" id="NF002341">
    <property type="entry name" value="PRK01305.1-1"/>
    <property type="match status" value="1"/>
</dbReference>
<gene>
    <name evidence="4" type="primary">bpt</name>
    <name evidence="7" type="ORF">ABVT11_04280</name>
</gene>
<evidence type="ECO:0000313" key="8">
    <source>
        <dbReference type="Proteomes" id="UP001548590"/>
    </source>
</evidence>
<comment type="caution">
    <text evidence="7">The sequence shown here is derived from an EMBL/GenBank/DDBJ whole genome shotgun (WGS) entry which is preliminary data.</text>
</comment>
<dbReference type="InterPro" id="IPR016181">
    <property type="entry name" value="Acyl_CoA_acyltransferase"/>
</dbReference>
<dbReference type="EC" id="2.3.2.29" evidence="4"/>
<evidence type="ECO:0000313" key="7">
    <source>
        <dbReference type="EMBL" id="MET1489031.1"/>
    </source>
</evidence>
<dbReference type="PANTHER" id="PTHR21367:SF1">
    <property type="entry name" value="ARGINYL-TRNA--PROTEIN TRANSFERASE 1"/>
    <property type="match status" value="1"/>
</dbReference>
<feature type="domain" description="N-end aminoacyl transferase N-terminal" evidence="5">
    <location>
        <begin position="20"/>
        <end position="90"/>
    </location>
</feature>
<dbReference type="NCBIfam" id="NF002342">
    <property type="entry name" value="PRK01305.1-3"/>
    <property type="match status" value="1"/>
</dbReference>
<evidence type="ECO:0000259" key="5">
    <source>
        <dbReference type="Pfam" id="PF04376"/>
    </source>
</evidence>
<accession>A0ABV2CM90</accession>
<protein>
    <recommendedName>
        <fullName evidence="4">Aspartate/glutamate leucyltransferase</fullName>
        <ecNumber evidence="4">2.3.2.29</ecNumber>
    </recommendedName>
</protein>
<dbReference type="RefSeq" id="WP_345924684.1">
    <property type="nucleotide sequence ID" value="NZ_JBDIVF010000001.1"/>
</dbReference>
<dbReference type="HAMAP" id="MF_00689">
    <property type="entry name" value="Bpt"/>
    <property type="match status" value="1"/>
</dbReference>
<dbReference type="InterPro" id="IPR017138">
    <property type="entry name" value="Asp_Glu_LeuTrfase"/>
</dbReference>
<evidence type="ECO:0000256" key="1">
    <source>
        <dbReference type="ARBA" id="ARBA00022490"/>
    </source>
</evidence>